<name>A0A7D8YSA6_9HELO</name>
<gene>
    <name evidence="4" type="primary">Faah</name>
    <name evidence="4" type="ORF">LCER1_G004537</name>
</gene>
<accession>A0A7D8YSA6</accession>
<feature type="domain" description="Amidase" evidence="3">
    <location>
        <begin position="58"/>
        <end position="117"/>
    </location>
</feature>
<keyword evidence="5" id="KW-1185">Reference proteome</keyword>
<dbReference type="OrthoDB" id="6428749at2759"/>
<dbReference type="PANTHER" id="PTHR46072:SF10">
    <property type="entry name" value="ACETAMIDASE"/>
    <property type="match status" value="1"/>
</dbReference>
<dbReference type="PANTHER" id="PTHR46072">
    <property type="entry name" value="AMIDASE-RELATED-RELATED"/>
    <property type="match status" value="1"/>
</dbReference>
<evidence type="ECO:0000313" key="5">
    <source>
        <dbReference type="Proteomes" id="UP000481288"/>
    </source>
</evidence>
<dbReference type="Gene3D" id="3.90.1300.10">
    <property type="entry name" value="Amidase signature (AS) domain"/>
    <property type="match status" value="1"/>
</dbReference>
<dbReference type="InterPro" id="IPR036928">
    <property type="entry name" value="AS_sf"/>
</dbReference>
<evidence type="ECO:0000256" key="1">
    <source>
        <dbReference type="ARBA" id="ARBA00009199"/>
    </source>
</evidence>
<dbReference type="Pfam" id="PF01425">
    <property type="entry name" value="Amidase"/>
    <property type="match status" value="1"/>
</dbReference>
<evidence type="ECO:0000313" key="4">
    <source>
        <dbReference type="EMBL" id="TVY52750.1"/>
    </source>
</evidence>
<sequence>MVFLLDYFQHKRDCNFKQTERTQRIQALPSYHGPFTSSERQVLSKPIEELVQDVHKQDSIVVGAFDTSVGYSCNVGNKGEKDGTMVRLLKDAGAVPYVKTNLPVTLLSFESTNDVWGGVQILIISSTLPVDQQVEKVL</sequence>
<dbReference type="EMBL" id="QGMG01000555">
    <property type="protein sequence ID" value="TVY52750.1"/>
    <property type="molecule type" value="Genomic_DNA"/>
</dbReference>
<evidence type="ECO:0000256" key="2">
    <source>
        <dbReference type="ARBA" id="ARBA00022801"/>
    </source>
</evidence>
<comment type="caution">
    <text evidence="4">The sequence shown here is derived from an EMBL/GenBank/DDBJ whole genome shotgun (WGS) entry which is preliminary data.</text>
</comment>
<dbReference type="GO" id="GO:0016787">
    <property type="term" value="F:hydrolase activity"/>
    <property type="evidence" value="ECO:0007669"/>
    <property type="project" value="UniProtKB-KW"/>
</dbReference>
<dbReference type="AlphaFoldDB" id="A0A7D8YSA6"/>
<comment type="similarity">
    <text evidence="1">Belongs to the amidase family.</text>
</comment>
<keyword evidence="2 4" id="KW-0378">Hydrolase</keyword>
<evidence type="ECO:0000259" key="3">
    <source>
        <dbReference type="Pfam" id="PF01425"/>
    </source>
</evidence>
<dbReference type="InterPro" id="IPR023631">
    <property type="entry name" value="Amidase_dom"/>
</dbReference>
<proteinExistence type="inferred from homology"/>
<protein>
    <submittedName>
        <fullName evidence="4">Fatty-acid amide hydrolase 1</fullName>
    </submittedName>
</protein>
<dbReference type="SUPFAM" id="SSF75304">
    <property type="entry name" value="Amidase signature (AS) enzymes"/>
    <property type="match status" value="1"/>
</dbReference>
<dbReference type="Proteomes" id="UP000481288">
    <property type="component" value="Unassembled WGS sequence"/>
</dbReference>
<organism evidence="4 5">
    <name type="scientific">Lachnellula cervina</name>
    <dbReference type="NCBI Taxonomy" id="1316786"/>
    <lineage>
        <taxon>Eukaryota</taxon>
        <taxon>Fungi</taxon>
        <taxon>Dikarya</taxon>
        <taxon>Ascomycota</taxon>
        <taxon>Pezizomycotina</taxon>
        <taxon>Leotiomycetes</taxon>
        <taxon>Helotiales</taxon>
        <taxon>Lachnaceae</taxon>
        <taxon>Lachnellula</taxon>
    </lineage>
</organism>
<reference evidence="4 5" key="1">
    <citation type="submission" date="2018-05" db="EMBL/GenBank/DDBJ databases">
        <title>Whole genome sequencing for identification of molecular markers to develop diagnostic detection tools for the regulated plant pathogen Lachnellula willkommii.</title>
        <authorList>
            <person name="Giroux E."/>
            <person name="Bilodeau G."/>
        </authorList>
    </citation>
    <scope>NUCLEOTIDE SEQUENCE [LARGE SCALE GENOMIC DNA]</scope>
    <source>
        <strain evidence="4 5">CBS 625.97</strain>
    </source>
</reference>